<reference evidence="11 12" key="1">
    <citation type="submission" date="2010-08" db="EMBL/GenBank/DDBJ databases">
        <authorList>
            <consortium name="US DOE Joint Genome Institute (JGI-PGF)"/>
            <person name="Lucas S."/>
            <person name="Copeland A."/>
            <person name="Lapidus A."/>
            <person name="Cheng J.-F."/>
            <person name="Bruce D."/>
            <person name="Goodwin L."/>
            <person name="Pitluck S."/>
            <person name="Land M.L."/>
            <person name="Hauser L."/>
            <person name="Chang Y.-J."/>
            <person name="Anderson I.J."/>
            <person name="Johnson E."/>
            <person name="Mulhopadhyay B."/>
            <person name="Kyrpides N."/>
            <person name="Woyke T.J."/>
        </authorList>
    </citation>
    <scope>NUCLEOTIDE SEQUENCE [LARGE SCALE GENOMIC DNA]</scope>
    <source>
        <strain evidence="11 12">6</strain>
    </source>
</reference>
<dbReference type="Pfam" id="PF07685">
    <property type="entry name" value="GATase_3"/>
    <property type="match status" value="1"/>
</dbReference>
<reference evidence="11 12" key="2">
    <citation type="submission" date="2012-02" db="EMBL/GenBank/DDBJ databases">
        <title>Improved High-Quality Draft sequence of Eubacterium cellulosolvens 6.</title>
        <authorList>
            <consortium name="US DOE Joint Genome Institute"/>
            <person name="Lucas S."/>
            <person name="Han J."/>
            <person name="Lapidus A."/>
            <person name="Cheng J.-F."/>
            <person name="Goodwin L."/>
            <person name="Pitluck S."/>
            <person name="Peters L."/>
            <person name="Mikhailova N."/>
            <person name="Gu W."/>
            <person name="Detter J.C."/>
            <person name="Han C."/>
            <person name="Tapia R."/>
            <person name="Land M."/>
            <person name="Hauser L."/>
            <person name="Kyrpides N."/>
            <person name="Ivanova N."/>
            <person name="Pagani I."/>
            <person name="Johnson E."/>
            <person name="Mukhopadhyay B."/>
            <person name="Anderson I."/>
            <person name="Woyke T."/>
        </authorList>
    </citation>
    <scope>NUCLEOTIDE SEQUENCE [LARGE SCALE GENOMIC DNA]</scope>
    <source>
        <strain evidence="11 12">6</strain>
    </source>
</reference>
<dbReference type="eggNOG" id="COG1797">
    <property type="taxonomic scope" value="Bacteria"/>
</dbReference>
<keyword evidence="4 7" id="KW-0067">ATP-binding</keyword>
<dbReference type="InterPro" id="IPR027417">
    <property type="entry name" value="P-loop_NTPase"/>
</dbReference>
<dbReference type="Gene3D" id="3.40.50.880">
    <property type="match status" value="1"/>
</dbReference>
<organism evidence="11 12">
    <name type="scientific">Eubacterium cellulosolvens (strain ATCC 43171 / JCM 9499 / 6)</name>
    <name type="common">Cillobacterium cellulosolvens</name>
    <dbReference type="NCBI Taxonomy" id="633697"/>
    <lineage>
        <taxon>Bacteria</taxon>
        <taxon>Bacillati</taxon>
        <taxon>Bacillota</taxon>
        <taxon>Clostridia</taxon>
        <taxon>Eubacteriales</taxon>
        <taxon>Eubacteriaceae</taxon>
        <taxon>Eubacterium</taxon>
    </lineage>
</organism>
<dbReference type="NCBIfam" id="NF002204">
    <property type="entry name" value="PRK01077.1"/>
    <property type="match status" value="1"/>
</dbReference>
<protein>
    <recommendedName>
        <fullName evidence="7">Cobyrinate a,c-diamide synthase</fullName>
        <ecNumber evidence="7">6.3.5.11</ecNumber>
    </recommendedName>
    <alternativeName>
        <fullName evidence="7">Cobyrinic acid a,c-diamide synthetase</fullName>
    </alternativeName>
</protein>
<keyword evidence="8" id="KW-0175">Coiled coil</keyword>
<dbReference type="HAMAP" id="MF_00027">
    <property type="entry name" value="CobB_CbiA"/>
    <property type="match status" value="1"/>
</dbReference>
<comment type="domain">
    <text evidence="7">Comprises of two domains. The C-terminal domain contains the binding site for glutamine and catalyzes the hydrolysis of this substrate to glutamate and ammonia. The N-terminal domain is anticipated to bind ATP and cobyrinate and catalyzes the ultimate synthesis of the diamide product. The ammonia produced via the glutaminase domain is probably translocated to the adjacent domain via a molecular tunnel, where it reacts with an activated intermediate.</text>
</comment>
<evidence type="ECO:0000256" key="8">
    <source>
        <dbReference type="SAM" id="Coils"/>
    </source>
</evidence>
<accession>I5AQX5</accession>
<dbReference type="InterPro" id="IPR029062">
    <property type="entry name" value="Class_I_gatase-like"/>
</dbReference>
<comment type="catalytic activity">
    <reaction evidence="7">
        <text>cob(II)yrinate + 2 L-glutamine + 2 ATP + 2 H2O = cob(II)yrinate a,c diamide + 2 L-glutamate + 2 ADP + 2 phosphate + 2 H(+)</text>
        <dbReference type="Rhea" id="RHEA:26289"/>
        <dbReference type="ChEBI" id="CHEBI:15377"/>
        <dbReference type="ChEBI" id="CHEBI:15378"/>
        <dbReference type="ChEBI" id="CHEBI:29985"/>
        <dbReference type="ChEBI" id="CHEBI:30616"/>
        <dbReference type="ChEBI" id="CHEBI:43474"/>
        <dbReference type="ChEBI" id="CHEBI:58359"/>
        <dbReference type="ChEBI" id="CHEBI:58537"/>
        <dbReference type="ChEBI" id="CHEBI:58894"/>
        <dbReference type="ChEBI" id="CHEBI:456216"/>
        <dbReference type="EC" id="6.3.5.11"/>
    </reaction>
</comment>
<feature type="site" description="Increases nucleophilicity of active site Cys" evidence="7">
    <location>
        <position position="439"/>
    </location>
</feature>
<dbReference type="GO" id="GO:0042242">
    <property type="term" value="F:cobyrinic acid a,c-diamide synthase activity"/>
    <property type="evidence" value="ECO:0007669"/>
    <property type="project" value="UniProtKB-UniRule"/>
</dbReference>
<dbReference type="InterPro" id="IPR004484">
    <property type="entry name" value="CbiA/CobB_synth"/>
</dbReference>
<evidence type="ECO:0000256" key="7">
    <source>
        <dbReference type="HAMAP-Rule" id="MF_00027"/>
    </source>
</evidence>
<evidence type="ECO:0000313" key="11">
    <source>
        <dbReference type="EMBL" id="EIM56198.1"/>
    </source>
</evidence>
<dbReference type="GO" id="GO:0005524">
    <property type="term" value="F:ATP binding"/>
    <property type="evidence" value="ECO:0007669"/>
    <property type="project" value="UniProtKB-UniRule"/>
</dbReference>
<evidence type="ECO:0000256" key="5">
    <source>
        <dbReference type="ARBA" id="ARBA00022842"/>
    </source>
</evidence>
<keyword evidence="5 7" id="KW-0460">Magnesium</keyword>
<dbReference type="EC" id="6.3.5.11" evidence="7"/>
<dbReference type="HOGENOM" id="CLU_022752_2_0_9"/>
<dbReference type="Proteomes" id="UP000005753">
    <property type="component" value="Chromosome"/>
</dbReference>
<evidence type="ECO:0000256" key="6">
    <source>
        <dbReference type="ARBA" id="ARBA00022962"/>
    </source>
</evidence>
<evidence type="ECO:0000256" key="3">
    <source>
        <dbReference type="ARBA" id="ARBA00022741"/>
    </source>
</evidence>
<dbReference type="STRING" id="633697.EubceDRAFT1_0338"/>
<keyword evidence="2 7" id="KW-0436">Ligase</keyword>
<dbReference type="SUPFAM" id="SSF52317">
    <property type="entry name" value="Class I glutamine amidotransferase-like"/>
    <property type="match status" value="1"/>
</dbReference>
<dbReference type="GO" id="GO:0009236">
    <property type="term" value="P:cobalamin biosynthetic process"/>
    <property type="evidence" value="ECO:0007669"/>
    <property type="project" value="UniProtKB-UniRule"/>
</dbReference>
<dbReference type="Pfam" id="PF01656">
    <property type="entry name" value="CbiA"/>
    <property type="match status" value="1"/>
</dbReference>
<comment type="similarity">
    <text evidence="7">Belongs to the CobB/CbiA family.</text>
</comment>
<name>I5AQX5_EUBC6</name>
<dbReference type="PROSITE" id="PS51274">
    <property type="entry name" value="GATASE_COBBQ"/>
    <property type="match status" value="1"/>
</dbReference>
<evidence type="ECO:0000259" key="10">
    <source>
        <dbReference type="Pfam" id="PF07685"/>
    </source>
</evidence>
<keyword evidence="3 7" id="KW-0547">Nucleotide-binding</keyword>
<dbReference type="InterPro" id="IPR011698">
    <property type="entry name" value="GATase_3"/>
</dbReference>
<dbReference type="PANTHER" id="PTHR43873:SF1">
    <property type="entry name" value="COBYRINATE A,C-DIAMIDE SYNTHASE"/>
    <property type="match status" value="1"/>
</dbReference>
<keyword evidence="12" id="KW-1185">Reference proteome</keyword>
<evidence type="ECO:0000256" key="2">
    <source>
        <dbReference type="ARBA" id="ARBA00022598"/>
    </source>
</evidence>
<comment type="cofactor">
    <cofactor evidence="1 7">
        <name>Mg(2+)</name>
        <dbReference type="ChEBI" id="CHEBI:18420"/>
    </cofactor>
</comment>
<dbReference type="EMBL" id="CM001487">
    <property type="protein sequence ID" value="EIM56198.1"/>
    <property type="molecule type" value="Genomic_DNA"/>
</dbReference>
<dbReference type="AlphaFoldDB" id="I5AQX5"/>
<feature type="coiled-coil region" evidence="8">
    <location>
        <begin position="199"/>
        <end position="226"/>
    </location>
</feature>
<dbReference type="Gene3D" id="3.40.50.300">
    <property type="entry name" value="P-loop containing nucleotide triphosphate hydrolases"/>
    <property type="match status" value="1"/>
</dbReference>
<proteinExistence type="inferred from homology"/>
<feature type="active site" description="Nucleophile" evidence="7">
    <location>
        <position position="341"/>
    </location>
</feature>
<dbReference type="CDD" id="cd03130">
    <property type="entry name" value="GATase1_CobB"/>
    <property type="match status" value="1"/>
</dbReference>
<evidence type="ECO:0000313" key="12">
    <source>
        <dbReference type="Proteomes" id="UP000005753"/>
    </source>
</evidence>
<keyword evidence="7" id="KW-0169">Cobalamin biosynthesis</keyword>
<gene>
    <name evidence="7" type="primary">cbiA</name>
    <name evidence="11" type="ORF">EubceDRAFT1_0338</name>
</gene>
<comment type="miscellaneous">
    <text evidence="7">The a and c carboxylates of cobyrinate are activated for nucleophilic attack via formation of a phosphorylated intermediate by ATP. CbiA catalyzes first the amidation of the c-carboxylate, and then that of the a-carboxylate.</text>
</comment>
<evidence type="ECO:0000259" key="9">
    <source>
        <dbReference type="Pfam" id="PF01656"/>
    </source>
</evidence>
<comment type="function">
    <text evidence="7">Catalyzes the ATP-dependent amidation of the two carboxylate groups at positions a and c of cobyrinate, using either L-glutamine or ammonia as the nitrogen source.</text>
</comment>
<comment type="pathway">
    <text evidence="7">Cofactor biosynthesis; adenosylcobalamin biosynthesis; cob(II)yrinate a,c-diamide from sirohydrochlorin (anaerobic route): step 10/10.</text>
</comment>
<dbReference type="UniPathway" id="UPA00148">
    <property type="reaction ID" value="UER00231"/>
</dbReference>
<feature type="domain" description="CobB/CobQ-like glutamine amidotransferase" evidence="10">
    <location>
        <begin position="258"/>
        <end position="417"/>
    </location>
</feature>
<evidence type="ECO:0000256" key="1">
    <source>
        <dbReference type="ARBA" id="ARBA00001946"/>
    </source>
</evidence>
<evidence type="ECO:0000256" key="4">
    <source>
        <dbReference type="ARBA" id="ARBA00022840"/>
    </source>
</evidence>
<dbReference type="PANTHER" id="PTHR43873">
    <property type="entry name" value="COBYRINATE A,C-DIAMIDE SYNTHASE"/>
    <property type="match status" value="1"/>
</dbReference>
<keyword evidence="6 7" id="KW-0315">Glutamine amidotransferase</keyword>
<feature type="domain" description="CobQ/CobB/MinD/ParA nucleotide binding" evidence="9">
    <location>
        <begin position="6"/>
        <end position="190"/>
    </location>
</feature>
<dbReference type="OrthoDB" id="9764035at2"/>
<dbReference type="InterPro" id="IPR002586">
    <property type="entry name" value="CobQ/CobB/MinD/ParA_Nub-bd_dom"/>
</dbReference>
<dbReference type="SUPFAM" id="SSF52540">
    <property type="entry name" value="P-loop containing nucleoside triphosphate hydrolases"/>
    <property type="match status" value="1"/>
</dbReference>
<sequence length="460" mass="50654">MKRNRIMIAAPSSGSGKTTVTCGLLHLLKKKGLHPVSMKCGPDFIDPMFHTKVIDVPGRNLDTFFTPPSLTRALLAKNSKASDLIVLEGVMGYYDGLGFENSKAGSSDLAEATKTPVILVVPARGMSRSVLPLIRGFLDYDKASCIRGILLNRVSPMVYPRMKAMIEREIGIPVLGYLPVMDDLHLESRHLGLVLPHEIKDLQSELDRLAEQMEESVDLVKILELAATAPELRADRLSVRQRILPNVPIRHADGSSIRVGVAEDEAFCFIYRDNLDLLKEMGAEILPFSPLHDSHLPDGPDAMILSGGYPEIYGAELSGNTTMRSEIRSAVHAGLPTIAECGGFLYLHRSIIDPEGVEHPAVGIFPETCRFTGHLSRFGYVTLKENRFFGADVGDIKAHEFHYYESGDPGDAFLAVKPTGNRSWRCGYSTDTLYAGFPHLYYYANPAAAEAFLRAAARKR</sequence>
<dbReference type="NCBIfam" id="TIGR00379">
    <property type="entry name" value="cobB"/>
    <property type="match status" value="1"/>
</dbReference>